<organism evidence="1 2">
    <name type="scientific">Electrophorus voltai</name>
    <dbReference type="NCBI Taxonomy" id="2609070"/>
    <lineage>
        <taxon>Eukaryota</taxon>
        <taxon>Metazoa</taxon>
        <taxon>Chordata</taxon>
        <taxon>Craniata</taxon>
        <taxon>Vertebrata</taxon>
        <taxon>Euteleostomi</taxon>
        <taxon>Actinopterygii</taxon>
        <taxon>Neopterygii</taxon>
        <taxon>Teleostei</taxon>
        <taxon>Ostariophysi</taxon>
        <taxon>Gymnotiformes</taxon>
        <taxon>Gymnotoidei</taxon>
        <taxon>Gymnotidae</taxon>
        <taxon>Electrophorus</taxon>
    </lineage>
</organism>
<keyword evidence="2" id="KW-1185">Reference proteome</keyword>
<reference evidence="1" key="1">
    <citation type="submission" date="2023-03" db="EMBL/GenBank/DDBJ databases">
        <title>Electrophorus voltai genome.</title>
        <authorList>
            <person name="Bian C."/>
        </authorList>
    </citation>
    <scope>NUCLEOTIDE SEQUENCE</scope>
    <source>
        <strain evidence="1">CB-2022</strain>
        <tissue evidence="1">Muscle</tissue>
    </source>
</reference>
<proteinExistence type="predicted"/>
<accession>A0AAD9DYL2</accession>
<feature type="non-terminal residue" evidence="1">
    <location>
        <position position="1"/>
    </location>
</feature>
<evidence type="ECO:0008006" key="3">
    <source>
        <dbReference type="Google" id="ProtNLM"/>
    </source>
</evidence>
<dbReference type="EMBL" id="JAROKS010000013">
    <property type="protein sequence ID" value="KAK1797763.1"/>
    <property type="molecule type" value="Genomic_DNA"/>
</dbReference>
<dbReference type="AlphaFoldDB" id="A0AAD9DYL2"/>
<comment type="caution">
    <text evidence="1">The sequence shown here is derived from an EMBL/GenBank/DDBJ whole genome shotgun (WGS) entry which is preliminary data.</text>
</comment>
<gene>
    <name evidence="1" type="ORF">P4O66_008116</name>
</gene>
<evidence type="ECO:0000313" key="1">
    <source>
        <dbReference type="EMBL" id="KAK1797763.1"/>
    </source>
</evidence>
<name>A0AAD9DYL2_9TELE</name>
<dbReference type="PANTHER" id="PTHR33332">
    <property type="entry name" value="REVERSE TRANSCRIPTASE DOMAIN-CONTAINING PROTEIN"/>
    <property type="match status" value="1"/>
</dbReference>
<sequence length="295" mass="32602">TCKRFPTCPLANRNTLLPQEKTKDCREAEEENSPRFSSQLMPISPFQVLMGSNICKVIKFESLPSDQHKRYSIFSSLLNPSPHPASSSLTSEDFITFFEEKVAAIQQSFSSVPTLPTSVHSPTSKSLASLSPLSSDEILQFLNSSNPTTCQLDLIPSTLFQMISRDLLSFISVIINNSLSSGHVPTVFKTTRVVPILKKATLDSSSIANYRSNQLHDPYQSGYKLTHSTETAFIAVMEKPVAKAAKLSSVLILLDLSAAFDTVSHNIQLSVLSNLGVTGSAWKWFRSYLEGWSYQ</sequence>
<protein>
    <recommendedName>
        <fullName evidence="3">Reverse transcriptase domain-containing protein</fullName>
    </recommendedName>
</protein>
<evidence type="ECO:0000313" key="2">
    <source>
        <dbReference type="Proteomes" id="UP001239994"/>
    </source>
</evidence>
<feature type="non-terminal residue" evidence="1">
    <location>
        <position position="295"/>
    </location>
</feature>
<dbReference type="Proteomes" id="UP001239994">
    <property type="component" value="Unassembled WGS sequence"/>
</dbReference>